<evidence type="ECO:0000313" key="2">
    <source>
        <dbReference type="EMBL" id="MDH5160357.1"/>
    </source>
</evidence>
<sequence>MKQEINIISDGMHARDKRVMYIAMIFIDMYLISLEEAIYHIEHLFSSFDDAFDELNRLGKEFVQCFEEVTMLDEIEEKKRWEVNWDTRRKSQVLLNKPKYLIRKVIS</sequence>
<reference evidence="2" key="1">
    <citation type="submission" date="2023-03" db="EMBL/GenBank/DDBJ databases">
        <title>Bacterial isolates from washroom surfaces on a university campus.</title>
        <authorList>
            <person name="Holman D.B."/>
            <person name="Gzyl K.E."/>
            <person name="Taheri A.E."/>
        </authorList>
    </citation>
    <scope>NUCLEOTIDE SEQUENCE</scope>
    <source>
        <strain evidence="2">RD03</strain>
    </source>
</reference>
<keyword evidence="1" id="KW-0812">Transmembrane</keyword>
<protein>
    <submittedName>
        <fullName evidence="2">Uncharacterized protein</fullName>
    </submittedName>
</protein>
<organism evidence="2 3">
    <name type="scientific">Heyndrickxia oleronia</name>
    <dbReference type="NCBI Taxonomy" id="38875"/>
    <lineage>
        <taxon>Bacteria</taxon>
        <taxon>Bacillati</taxon>
        <taxon>Bacillota</taxon>
        <taxon>Bacilli</taxon>
        <taxon>Bacillales</taxon>
        <taxon>Bacillaceae</taxon>
        <taxon>Heyndrickxia</taxon>
    </lineage>
</organism>
<evidence type="ECO:0000313" key="3">
    <source>
        <dbReference type="Proteomes" id="UP001159179"/>
    </source>
</evidence>
<dbReference type="EMBL" id="JAROYP010000002">
    <property type="protein sequence ID" value="MDH5160357.1"/>
    <property type="molecule type" value="Genomic_DNA"/>
</dbReference>
<keyword evidence="1" id="KW-0472">Membrane</keyword>
<dbReference type="Proteomes" id="UP001159179">
    <property type="component" value="Unassembled WGS sequence"/>
</dbReference>
<proteinExistence type="predicted"/>
<comment type="caution">
    <text evidence="2">The sequence shown here is derived from an EMBL/GenBank/DDBJ whole genome shotgun (WGS) entry which is preliminary data.</text>
</comment>
<dbReference type="AlphaFoldDB" id="A0AAW6SU20"/>
<name>A0AAW6SU20_9BACI</name>
<keyword evidence="1" id="KW-1133">Transmembrane helix</keyword>
<accession>A0AAW6SU20</accession>
<evidence type="ECO:0000256" key="1">
    <source>
        <dbReference type="SAM" id="Phobius"/>
    </source>
</evidence>
<gene>
    <name evidence="2" type="ORF">P5X88_05370</name>
</gene>
<dbReference type="RefSeq" id="WP_280616018.1">
    <property type="nucleotide sequence ID" value="NZ_JAROYP010000002.1"/>
</dbReference>
<feature type="transmembrane region" description="Helical" evidence="1">
    <location>
        <begin position="21"/>
        <end position="41"/>
    </location>
</feature>